<dbReference type="InterPro" id="IPR001611">
    <property type="entry name" value="Leu-rich_rpt"/>
</dbReference>
<feature type="region of interest" description="Disordered" evidence="2">
    <location>
        <begin position="1"/>
        <end position="41"/>
    </location>
</feature>
<dbReference type="Gene3D" id="3.80.10.10">
    <property type="entry name" value="Ribonuclease Inhibitor"/>
    <property type="match status" value="1"/>
</dbReference>
<feature type="transmembrane region" description="Helical" evidence="3">
    <location>
        <begin position="231"/>
        <end position="251"/>
    </location>
</feature>
<dbReference type="InterPro" id="IPR053211">
    <property type="entry name" value="DNA_repair-toleration"/>
</dbReference>
<dbReference type="SUPFAM" id="SSF52058">
    <property type="entry name" value="L domain-like"/>
    <property type="match status" value="1"/>
</dbReference>
<evidence type="ECO:0000256" key="1">
    <source>
        <dbReference type="ARBA" id="ARBA00022729"/>
    </source>
</evidence>
<keyword evidence="4" id="KW-0675">Receptor</keyword>
<dbReference type="OrthoDB" id="660555at2759"/>
<evidence type="ECO:0000313" key="4">
    <source>
        <dbReference type="EMBL" id="CAB9522482.1"/>
    </source>
</evidence>
<keyword evidence="3" id="KW-0812">Transmembrane</keyword>
<proteinExistence type="predicted"/>
<organism evidence="4 5">
    <name type="scientific">Seminavis robusta</name>
    <dbReference type="NCBI Taxonomy" id="568900"/>
    <lineage>
        <taxon>Eukaryota</taxon>
        <taxon>Sar</taxon>
        <taxon>Stramenopiles</taxon>
        <taxon>Ochrophyta</taxon>
        <taxon>Bacillariophyta</taxon>
        <taxon>Bacillariophyceae</taxon>
        <taxon>Bacillariophycidae</taxon>
        <taxon>Naviculales</taxon>
        <taxon>Naviculaceae</taxon>
        <taxon>Seminavis</taxon>
    </lineage>
</organism>
<dbReference type="Proteomes" id="UP001153069">
    <property type="component" value="Unassembled WGS sequence"/>
</dbReference>
<gene>
    <name evidence="4" type="ORF">SEMRO_1308_G261400.1</name>
</gene>
<evidence type="ECO:0000313" key="5">
    <source>
        <dbReference type="Proteomes" id="UP001153069"/>
    </source>
</evidence>
<keyword evidence="5" id="KW-1185">Reference proteome</keyword>
<keyword evidence="1" id="KW-0732">Signal</keyword>
<reference evidence="4" key="1">
    <citation type="submission" date="2020-06" db="EMBL/GenBank/DDBJ databases">
        <authorList>
            <consortium name="Plant Systems Biology data submission"/>
        </authorList>
    </citation>
    <scope>NUCLEOTIDE SEQUENCE</scope>
    <source>
        <strain evidence="4">D6</strain>
    </source>
</reference>
<dbReference type="AlphaFoldDB" id="A0A9N8EJZ3"/>
<comment type="caution">
    <text evidence="4">The sequence shown here is derived from an EMBL/GenBank/DDBJ whole genome shotgun (WGS) entry which is preliminary data.</text>
</comment>
<evidence type="ECO:0000256" key="2">
    <source>
        <dbReference type="SAM" id="MobiDB-lite"/>
    </source>
</evidence>
<feature type="compositionally biased region" description="Polar residues" evidence="2">
    <location>
        <begin position="171"/>
        <end position="183"/>
    </location>
</feature>
<feature type="compositionally biased region" description="Basic and acidic residues" evidence="2">
    <location>
        <begin position="1"/>
        <end position="13"/>
    </location>
</feature>
<keyword evidence="3" id="KW-0472">Membrane</keyword>
<dbReference type="PANTHER" id="PTHR48060:SF21">
    <property type="entry name" value="L DOMAIN-LIKE PROTEIN"/>
    <property type="match status" value="1"/>
</dbReference>
<feature type="region of interest" description="Disordered" evidence="2">
    <location>
        <begin position="150"/>
        <end position="184"/>
    </location>
</feature>
<dbReference type="InterPro" id="IPR032675">
    <property type="entry name" value="LRR_dom_sf"/>
</dbReference>
<sequence>MEPNKEATKRDSSEELEELPDGSVSHSTHGASEKEIPVGSNVTELVKDNHRDVDEIPVGSNETELVKDSHRNVDESTLELVSMVEERPEIWLIGKDIEQDPMDSQHNRDFGADHVQIAIEGGDEGDMLGAPPPLMLTRANNVARDVQPGAQAVEGPGRDTGTPNDDEVPSSDASSAGSQNQSFVVDEENLGVVNGFVVEDEPSESTMPQNEVIEGTILWEESGHRSRKKSWAALMCLFLCVVATTLAALLLPRQSKTTDPDEASAPFDEGMPIVYPPYQDGLPVLLVKTILEVSSPYYMANIWMLQDPHLETYTARQKVQRLHLVALFYFANGHNWTRTDHWLQYDVSECDWYSSNDLEPSCDEEGSFVNLNLSSNNLRGDLTDAHDHMVEVKVFDLSYNYISGNPPNIGTNPVIEVMDVSNNDFKGFNQNNGGFAAVRLRVIRHDGNRFSGGVSAGLFYLLVPLLEVFNNSLNDYYGELSWALTNCKNLTHYSSKCDHVGSIPPEYGSLTKLQEFDIEGNSRMTGAIPSELGLWTSLTSLNIAGTGITGTIPEALCSRALARDLNIFANCSLVECCSADEQS</sequence>
<dbReference type="PANTHER" id="PTHR48060">
    <property type="entry name" value="DNA DAMAGE-REPAIR/TOLERATION PROTEIN DRT100"/>
    <property type="match status" value="1"/>
</dbReference>
<dbReference type="Pfam" id="PF00560">
    <property type="entry name" value="LRR_1"/>
    <property type="match status" value="1"/>
</dbReference>
<name>A0A9N8EJZ3_9STRA</name>
<evidence type="ECO:0000256" key="3">
    <source>
        <dbReference type="SAM" id="Phobius"/>
    </source>
</evidence>
<keyword evidence="3" id="KW-1133">Transmembrane helix</keyword>
<accession>A0A9N8EJZ3</accession>
<protein>
    <submittedName>
        <fullName evidence="4">Receptor-like protein</fullName>
    </submittedName>
</protein>
<dbReference type="EMBL" id="CAICTM010001306">
    <property type="protein sequence ID" value="CAB9522482.1"/>
    <property type="molecule type" value="Genomic_DNA"/>
</dbReference>